<dbReference type="EC" id="2.7.4.9" evidence="2 11"/>
<dbReference type="GO" id="GO:0016301">
    <property type="term" value="F:kinase activity"/>
    <property type="evidence" value="ECO:0007669"/>
    <property type="project" value="UniProtKB-KW"/>
</dbReference>
<dbReference type="NCBIfam" id="TIGR00041">
    <property type="entry name" value="DTMP_kinase"/>
    <property type="match status" value="1"/>
</dbReference>
<evidence type="ECO:0000256" key="6">
    <source>
        <dbReference type="ARBA" id="ARBA00022741"/>
    </source>
</evidence>
<evidence type="ECO:0000256" key="1">
    <source>
        <dbReference type="ARBA" id="ARBA00009776"/>
    </source>
</evidence>
<comment type="function">
    <text evidence="11">Phosphorylation of dTMP to form dTDP in both de novo and salvage pathways of dTTP synthesis.</text>
</comment>
<keyword evidence="7 11" id="KW-0418">Kinase</keyword>
<dbReference type="EMBL" id="BSNS01000022">
    <property type="protein sequence ID" value="GLQ56687.1"/>
    <property type="molecule type" value="Genomic_DNA"/>
</dbReference>
<dbReference type="InterPro" id="IPR018094">
    <property type="entry name" value="Thymidylate_kinase"/>
</dbReference>
<dbReference type="Pfam" id="PF02223">
    <property type="entry name" value="Thymidylate_kin"/>
    <property type="match status" value="1"/>
</dbReference>
<evidence type="ECO:0000256" key="7">
    <source>
        <dbReference type="ARBA" id="ARBA00022777"/>
    </source>
</evidence>
<gene>
    <name evidence="13" type="primary">tmk_1</name>
    <name evidence="11" type="synonym">tmk</name>
    <name evidence="13" type="ORF">GCM10010862_39460</name>
</gene>
<dbReference type="HAMAP" id="MF_00165">
    <property type="entry name" value="Thymidylate_kinase"/>
    <property type="match status" value="1"/>
</dbReference>
<keyword evidence="6 11" id="KW-0547">Nucleotide-binding</keyword>
<evidence type="ECO:0000256" key="5">
    <source>
        <dbReference type="ARBA" id="ARBA00022727"/>
    </source>
</evidence>
<keyword evidence="8 11" id="KW-0067">ATP-binding</keyword>
<evidence type="ECO:0000256" key="11">
    <source>
        <dbReference type="HAMAP-Rule" id="MF_00165"/>
    </source>
</evidence>
<evidence type="ECO:0000313" key="14">
    <source>
        <dbReference type="Proteomes" id="UP001156691"/>
    </source>
</evidence>
<evidence type="ECO:0000259" key="12">
    <source>
        <dbReference type="Pfam" id="PF02223"/>
    </source>
</evidence>
<reference evidence="14" key="1">
    <citation type="journal article" date="2019" name="Int. J. Syst. Evol. Microbiol.">
        <title>The Global Catalogue of Microorganisms (GCM) 10K type strain sequencing project: providing services to taxonomists for standard genome sequencing and annotation.</title>
        <authorList>
            <consortium name="The Broad Institute Genomics Platform"/>
            <consortium name="The Broad Institute Genome Sequencing Center for Infectious Disease"/>
            <person name="Wu L."/>
            <person name="Ma J."/>
        </authorList>
    </citation>
    <scope>NUCLEOTIDE SEQUENCE [LARGE SCALE GENOMIC DNA]</scope>
    <source>
        <strain evidence="14">NBRC 112416</strain>
    </source>
</reference>
<comment type="similarity">
    <text evidence="1 11">Belongs to the thymidylate kinase family.</text>
</comment>
<name>A0ABQ5W9B4_9HYPH</name>
<dbReference type="Proteomes" id="UP001156691">
    <property type="component" value="Unassembled WGS sequence"/>
</dbReference>
<dbReference type="Gene3D" id="3.40.50.300">
    <property type="entry name" value="P-loop containing nucleotide triphosphate hydrolases"/>
    <property type="match status" value="1"/>
</dbReference>
<evidence type="ECO:0000313" key="13">
    <source>
        <dbReference type="EMBL" id="GLQ56687.1"/>
    </source>
</evidence>
<evidence type="ECO:0000256" key="3">
    <source>
        <dbReference type="ARBA" id="ARBA00017144"/>
    </source>
</evidence>
<dbReference type="InterPro" id="IPR039430">
    <property type="entry name" value="Thymidylate_kin-like_dom"/>
</dbReference>
<accession>A0ABQ5W9B4</accession>
<organism evidence="13 14">
    <name type="scientific">Devosia nitrariae</name>
    <dbReference type="NCBI Taxonomy" id="2071872"/>
    <lineage>
        <taxon>Bacteria</taxon>
        <taxon>Pseudomonadati</taxon>
        <taxon>Pseudomonadota</taxon>
        <taxon>Alphaproteobacteria</taxon>
        <taxon>Hyphomicrobiales</taxon>
        <taxon>Devosiaceae</taxon>
        <taxon>Devosia</taxon>
    </lineage>
</organism>
<dbReference type="RefSeq" id="WP_284342098.1">
    <property type="nucleotide sequence ID" value="NZ_BSNS01000022.1"/>
</dbReference>
<dbReference type="InterPro" id="IPR027417">
    <property type="entry name" value="P-loop_NTPase"/>
</dbReference>
<keyword evidence="4 11" id="KW-0808">Transferase</keyword>
<dbReference type="PROSITE" id="PS01331">
    <property type="entry name" value="THYMIDYLATE_KINASE"/>
    <property type="match status" value="1"/>
</dbReference>
<comment type="caution">
    <text evidence="13">The sequence shown here is derived from an EMBL/GenBank/DDBJ whole genome shotgun (WGS) entry which is preliminary data.</text>
</comment>
<feature type="binding site" evidence="11">
    <location>
        <begin position="8"/>
        <end position="15"/>
    </location>
    <ligand>
        <name>ATP</name>
        <dbReference type="ChEBI" id="CHEBI:30616"/>
    </ligand>
</feature>
<comment type="catalytic activity">
    <reaction evidence="10 11">
        <text>dTMP + ATP = dTDP + ADP</text>
        <dbReference type="Rhea" id="RHEA:13517"/>
        <dbReference type="ChEBI" id="CHEBI:30616"/>
        <dbReference type="ChEBI" id="CHEBI:58369"/>
        <dbReference type="ChEBI" id="CHEBI:63528"/>
        <dbReference type="ChEBI" id="CHEBI:456216"/>
        <dbReference type="EC" id="2.7.4.9"/>
    </reaction>
</comment>
<protein>
    <recommendedName>
        <fullName evidence="3 11">Thymidylate kinase</fullName>
        <ecNumber evidence="2 11">2.7.4.9</ecNumber>
    </recommendedName>
    <alternativeName>
        <fullName evidence="9 11">dTMP kinase</fullName>
    </alternativeName>
</protein>
<evidence type="ECO:0000256" key="4">
    <source>
        <dbReference type="ARBA" id="ARBA00022679"/>
    </source>
</evidence>
<feature type="domain" description="Thymidylate kinase-like" evidence="12">
    <location>
        <begin position="6"/>
        <end position="194"/>
    </location>
</feature>
<dbReference type="SUPFAM" id="SSF52540">
    <property type="entry name" value="P-loop containing nucleoside triphosphate hydrolases"/>
    <property type="match status" value="1"/>
</dbReference>
<evidence type="ECO:0000256" key="9">
    <source>
        <dbReference type="ARBA" id="ARBA00029962"/>
    </source>
</evidence>
<sequence length="206" mass="22555">MPFVSIEGIDGSGKTEQTSILADRLVAAGKSVIRTKEPDGGHLGSEVRAMMVVPDRTLSPVEQMLLVSASRYAHVRTVIRPALAAGDWVVSDRFIDSTFAFQVHGQEDRLGMMFDAIRDVVVGGTMPELTIVLDLPAEAALERRSKRQDDKVDPTEVSRNFGEIRQGLLVAAARAPDRCKVVDADAPLDEVADRVWREVATAFRLE</sequence>
<evidence type="ECO:0000256" key="2">
    <source>
        <dbReference type="ARBA" id="ARBA00012980"/>
    </source>
</evidence>
<proteinExistence type="inferred from homology"/>
<keyword evidence="5 11" id="KW-0545">Nucleotide biosynthesis</keyword>
<dbReference type="InterPro" id="IPR018095">
    <property type="entry name" value="Thymidylate_kin_CS"/>
</dbReference>
<evidence type="ECO:0000256" key="10">
    <source>
        <dbReference type="ARBA" id="ARBA00048743"/>
    </source>
</evidence>
<dbReference type="PANTHER" id="PTHR10344:SF4">
    <property type="entry name" value="UMP-CMP KINASE 2, MITOCHONDRIAL"/>
    <property type="match status" value="1"/>
</dbReference>
<evidence type="ECO:0000256" key="8">
    <source>
        <dbReference type="ARBA" id="ARBA00022840"/>
    </source>
</evidence>
<dbReference type="PANTHER" id="PTHR10344">
    <property type="entry name" value="THYMIDYLATE KINASE"/>
    <property type="match status" value="1"/>
</dbReference>
<dbReference type="CDD" id="cd01672">
    <property type="entry name" value="TMPK"/>
    <property type="match status" value="1"/>
</dbReference>
<keyword evidence="14" id="KW-1185">Reference proteome</keyword>